<feature type="region of interest" description="Disordered" evidence="1">
    <location>
        <begin position="185"/>
        <end position="206"/>
    </location>
</feature>
<dbReference type="EMBL" id="REGW02000005">
    <property type="protein sequence ID" value="KAE8296535.1"/>
    <property type="molecule type" value="Genomic_DNA"/>
</dbReference>
<dbReference type="Pfam" id="PF15720">
    <property type="entry name" value="DUF4675"/>
    <property type="match status" value="1"/>
</dbReference>
<evidence type="ECO:0000259" key="3">
    <source>
        <dbReference type="PROSITE" id="PS50010"/>
    </source>
</evidence>
<dbReference type="Gene3D" id="1.20.900.10">
    <property type="entry name" value="Dbl homology (DH) domain"/>
    <property type="match status" value="1"/>
</dbReference>
<feature type="region of interest" description="Disordered" evidence="1">
    <location>
        <begin position="263"/>
        <end position="282"/>
    </location>
</feature>
<feature type="domain" description="DH" evidence="3">
    <location>
        <begin position="331"/>
        <end position="523"/>
    </location>
</feature>
<dbReference type="OrthoDB" id="5585231at2759"/>
<dbReference type="InterPro" id="IPR001849">
    <property type="entry name" value="PH_domain"/>
</dbReference>
<dbReference type="PANTHER" id="PTHR13217">
    <property type="entry name" value="PLECKSTRIN HOMOLOGY DOMAIN-CONTAINING FAMILY G MEMBER 7"/>
    <property type="match status" value="1"/>
</dbReference>
<dbReference type="Proteomes" id="UP000424527">
    <property type="component" value="Unassembled WGS sequence"/>
</dbReference>
<evidence type="ECO:0000259" key="2">
    <source>
        <dbReference type="PROSITE" id="PS50003"/>
    </source>
</evidence>
<dbReference type="InterPro" id="IPR035899">
    <property type="entry name" value="DBL_dom_sf"/>
</dbReference>
<dbReference type="SMART" id="SM00325">
    <property type="entry name" value="RhoGEF"/>
    <property type="match status" value="1"/>
</dbReference>
<dbReference type="GO" id="GO:0007266">
    <property type="term" value="P:Rho protein signal transduction"/>
    <property type="evidence" value="ECO:0007669"/>
    <property type="project" value="TreeGrafter"/>
</dbReference>
<dbReference type="PROSITE" id="PS50010">
    <property type="entry name" value="DH_2"/>
    <property type="match status" value="1"/>
</dbReference>
<dbReference type="InterPro" id="IPR000219">
    <property type="entry name" value="DH_dom"/>
</dbReference>
<dbReference type="AlphaFoldDB" id="A0A6G0IYD3"/>
<keyword evidence="5" id="KW-1185">Reference proteome</keyword>
<dbReference type="InterPro" id="IPR011993">
    <property type="entry name" value="PH-like_dom_sf"/>
</dbReference>
<reference evidence="4 5" key="1">
    <citation type="submission" date="2019-07" db="EMBL/GenBank/DDBJ databases">
        <title>Chromosome genome assembly for large yellow croaker.</title>
        <authorList>
            <person name="Xiao S."/>
        </authorList>
    </citation>
    <scope>NUCLEOTIDE SEQUENCE [LARGE SCALE GENOMIC DNA]</scope>
    <source>
        <strain evidence="4">JMULYC20181020</strain>
        <tissue evidence="4">Muscle</tissue>
    </source>
</reference>
<organism evidence="4 5">
    <name type="scientific">Larimichthys crocea</name>
    <name type="common">Large yellow croaker</name>
    <name type="synonym">Pseudosciaena crocea</name>
    <dbReference type="NCBI Taxonomy" id="215358"/>
    <lineage>
        <taxon>Eukaryota</taxon>
        <taxon>Metazoa</taxon>
        <taxon>Chordata</taxon>
        <taxon>Craniata</taxon>
        <taxon>Vertebrata</taxon>
        <taxon>Euteleostomi</taxon>
        <taxon>Actinopterygii</taxon>
        <taxon>Neopterygii</taxon>
        <taxon>Teleostei</taxon>
        <taxon>Neoteleostei</taxon>
        <taxon>Acanthomorphata</taxon>
        <taxon>Eupercaria</taxon>
        <taxon>Sciaenidae</taxon>
        <taxon>Larimichthys</taxon>
    </lineage>
</organism>
<evidence type="ECO:0000313" key="4">
    <source>
        <dbReference type="EMBL" id="KAE8296535.1"/>
    </source>
</evidence>
<dbReference type="SMART" id="SM00233">
    <property type="entry name" value="PH"/>
    <property type="match status" value="1"/>
</dbReference>
<evidence type="ECO:0000256" key="1">
    <source>
        <dbReference type="SAM" id="MobiDB-lite"/>
    </source>
</evidence>
<name>A0A6G0IYD3_LARCR</name>
<dbReference type="GO" id="GO:0005085">
    <property type="term" value="F:guanyl-nucleotide exchange factor activity"/>
    <property type="evidence" value="ECO:0007669"/>
    <property type="project" value="InterPro"/>
</dbReference>
<sequence>MSTLKHVILQDKDQDVEKKKLGWSYIEWVENEVVTTGVANAQTQTDLPAFEHKECQTSSPVIMHIDLTRTHSKLRHSSLVDTDGLVAPFFQFDRQAPGRISTSPTLRRMRSTRRPLTDTWDTVRMESTLEEASPINLLSPVHRVKSPLAVSPLSDGEICPEHQPILSTGRQKTKSHRSKTFDNGIASEKEERHSTHPTHSKTFGYCDGEVQDKEHFHNRLQERRRSSVVVSLPGLDVSPGDLFVSNGVADMLNGSNFSDTKKSKWPFSRRSTTKGKSQTGTATDVEKYLSTSQIQDWRNSDLQRYKDYSVAEFLRDQSSQVSPTSDPQGFKRHEAIWELFTSECVYFLDQLMVLKEVFSATLTNLQMRNCLTDIDSWRLFANLNELCLVSFGFLNNLLRVIKDTLEINEGGGPTLLELLSKAFQKSICYSLQKYCLNYTTALLYLDSLKPREDFGSYTKWCERNEQCRRLHLRDLLVAPLQRLTRYPLLLRNIAKRCQTEEETRGLQVIAEQVDTSICDLEGKVKWLDNYQKVKQLRDTLVWLPVWERDKRAFVPENLKHLLKAVTLENLISHRSLLHEGKLVLIDNTKLVDVCLFLFDEFLLITKIKRNKKRSIGPEQNPLRLPQNLELDQLLKEGCTFTVLDQPVSLDRLQLKNIDQLNASTSGLPHSFIIMHQNRYQQCIGAFILQAGSETAKRVWMSKIEGAVTALLKLDSQQPRVKSSSLWLESSQI</sequence>
<dbReference type="PANTHER" id="PTHR13217:SF6">
    <property type="entry name" value="PLECKSTRIN HOMOLOGY DOMAIN-CONTAINING FAMILY G MEMBER 7"/>
    <property type="match status" value="1"/>
</dbReference>
<proteinExistence type="predicted"/>
<gene>
    <name evidence="4" type="ORF">D5F01_LYC05291</name>
</gene>
<dbReference type="Pfam" id="PF00621">
    <property type="entry name" value="RhoGEF"/>
    <property type="match status" value="1"/>
</dbReference>
<protein>
    <submittedName>
        <fullName evidence="4">Pleckstrin-like proteiny domain-containing family G member 7</fullName>
    </submittedName>
</protein>
<evidence type="ECO:0000313" key="5">
    <source>
        <dbReference type="Proteomes" id="UP000424527"/>
    </source>
</evidence>
<feature type="domain" description="PH" evidence="2">
    <location>
        <begin position="575"/>
        <end position="708"/>
    </location>
</feature>
<accession>A0A6G0IYD3</accession>
<dbReference type="SUPFAM" id="SSF50729">
    <property type="entry name" value="PH domain-like"/>
    <property type="match status" value="1"/>
</dbReference>
<dbReference type="CDD" id="cd13245">
    <property type="entry name" value="PH_PLEKHG7"/>
    <property type="match status" value="1"/>
</dbReference>
<dbReference type="InterPro" id="IPR040181">
    <property type="entry name" value="PKHG5/7"/>
</dbReference>
<dbReference type="PROSITE" id="PS50003">
    <property type="entry name" value="PH_DOMAIN"/>
    <property type="match status" value="1"/>
</dbReference>
<dbReference type="SUPFAM" id="SSF48065">
    <property type="entry name" value="DBL homology domain (DH-domain)"/>
    <property type="match status" value="1"/>
</dbReference>
<comment type="caution">
    <text evidence="4">The sequence shown here is derived from an EMBL/GenBank/DDBJ whole genome shotgun (WGS) entry which is preliminary data.</text>
</comment>
<dbReference type="Gene3D" id="2.30.29.30">
    <property type="entry name" value="Pleckstrin-homology domain (PH domain)/Phosphotyrosine-binding domain (PTB)"/>
    <property type="match status" value="1"/>
</dbReference>